<dbReference type="InterPro" id="IPR045667">
    <property type="entry name" value="ORC3_N"/>
</dbReference>
<comment type="subunit">
    <text evidence="8">Component of ORC, a complex composed of at least 6 subunits: ORC1, ORC2, ORC3, ORC4, ORC5 and ORC6. ORC is regulated in a cell-cycle dependent manner. It is sequentially assembled at the exit from anaphase of mitosis and disassembled as cells enter S phase.</text>
</comment>
<comment type="subcellular location">
    <subcellularLocation>
        <location evidence="1">Nucleus</location>
    </subcellularLocation>
</comment>
<dbReference type="InterPro" id="IPR020795">
    <property type="entry name" value="ORC3"/>
</dbReference>
<evidence type="ECO:0000313" key="14">
    <source>
        <dbReference type="Proteomes" id="UP001652700"/>
    </source>
</evidence>
<evidence type="ECO:0000256" key="2">
    <source>
        <dbReference type="ARBA" id="ARBA00010977"/>
    </source>
</evidence>
<keyword evidence="7" id="KW-0539">Nucleus</keyword>
<evidence type="ECO:0000313" key="13">
    <source>
        <dbReference type="EnsemblMetazoa" id="XP_050511733.1"/>
    </source>
</evidence>
<evidence type="ECO:0000256" key="7">
    <source>
        <dbReference type="ARBA" id="ARBA00023242"/>
    </source>
</evidence>
<protein>
    <recommendedName>
        <fullName evidence="3">Origin recognition complex subunit 3</fullName>
    </recommendedName>
</protein>
<comment type="similarity">
    <text evidence="2">Belongs to the ORC3 family.</text>
</comment>
<reference evidence="13" key="1">
    <citation type="submission" date="2025-05" db="UniProtKB">
        <authorList>
            <consortium name="EnsemblMetazoa"/>
        </authorList>
    </citation>
    <scope>IDENTIFICATION</scope>
</reference>
<dbReference type="InterPro" id="IPR040855">
    <property type="entry name" value="ORC_WH_C"/>
</dbReference>
<dbReference type="PANTHER" id="PTHR12748">
    <property type="entry name" value="ORIGIN RECOGNITION COMPLEX SUBUNIT 3"/>
    <property type="match status" value="1"/>
</dbReference>
<dbReference type="GeneID" id="126887880"/>
<dbReference type="CDD" id="cd20704">
    <property type="entry name" value="Orc3"/>
    <property type="match status" value="2"/>
</dbReference>
<comment type="function">
    <text evidence="9">Component of the origin recognition complex (ORC) that binds origins of replication. DNA-binding is ATP-dependent. The specific DNA sequences that define origins of replication have not been identified yet. ORC is required to assemble the pre-replication complex necessary to initiate DNA replication. Binds histone H3 and H4 trimethylation marks H3K9me3, H3K27me3 and H4K20me3.</text>
</comment>
<evidence type="ECO:0000256" key="9">
    <source>
        <dbReference type="ARBA" id="ARBA00045241"/>
    </source>
</evidence>
<keyword evidence="4" id="KW-0597">Phosphoprotein</keyword>
<accession>A0ABM5KNI2</accession>
<evidence type="ECO:0000259" key="11">
    <source>
        <dbReference type="Pfam" id="PF18137"/>
    </source>
</evidence>
<name>A0ABM5KNI2_DIAVI</name>
<evidence type="ECO:0000259" key="10">
    <source>
        <dbReference type="Pfam" id="PF07034"/>
    </source>
</evidence>
<dbReference type="Pfam" id="PF18137">
    <property type="entry name" value="WHD_ORC"/>
    <property type="match status" value="1"/>
</dbReference>
<feature type="domain" description="Origin recognition complex subunit 3 insertion" evidence="12">
    <location>
        <begin position="338"/>
        <end position="569"/>
    </location>
</feature>
<dbReference type="Proteomes" id="UP001652700">
    <property type="component" value="Unplaced"/>
</dbReference>
<keyword evidence="14" id="KW-1185">Reference proteome</keyword>
<proteinExistence type="inferred from homology"/>
<evidence type="ECO:0000256" key="5">
    <source>
        <dbReference type="ARBA" id="ARBA00022705"/>
    </source>
</evidence>
<evidence type="ECO:0000259" key="12">
    <source>
        <dbReference type="Pfam" id="PF19675"/>
    </source>
</evidence>
<keyword evidence="5" id="KW-0235">DNA replication</keyword>
<feature type="domain" description="Origin recognition complex subunit 3 winged helix C-terminal" evidence="11">
    <location>
        <begin position="581"/>
        <end position="692"/>
    </location>
</feature>
<organism evidence="13 14">
    <name type="scientific">Diabrotica virgifera virgifera</name>
    <name type="common">western corn rootworm</name>
    <dbReference type="NCBI Taxonomy" id="50390"/>
    <lineage>
        <taxon>Eukaryota</taxon>
        <taxon>Metazoa</taxon>
        <taxon>Ecdysozoa</taxon>
        <taxon>Arthropoda</taxon>
        <taxon>Hexapoda</taxon>
        <taxon>Insecta</taxon>
        <taxon>Pterygota</taxon>
        <taxon>Neoptera</taxon>
        <taxon>Endopterygota</taxon>
        <taxon>Coleoptera</taxon>
        <taxon>Polyphaga</taxon>
        <taxon>Cucujiformia</taxon>
        <taxon>Chrysomeloidea</taxon>
        <taxon>Chrysomelidae</taxon>
        <taxon>Galerucinae</taxon>
        <taxon>Diabroticina</taxon>
        <taxon>Diabroticites</taxon>
        <taxon>Diabrotica</taxon>
    </lineage>
</organism>
<evidence type="ECO:0000256" key="8">
    <source>
        <dbReference type="ARBA" id="ARBA00026084"/>
    </source>
</evidence>
<dbReference type="RefSeq" id="XP_050511733.1">
    <property type="nucleotide sequence ID" value="XM_050655776.1"/>
</dbReference>
<dbReference type="Pfam" id="PF19675">
    <property type="entry name" value="ORC3_ins"/>
    <property type="match status" value="1"/>
</dbReference>
<dbReference type="InterPro" id="IPR045663">
    <property type="entry name" value="ORC3_ins"/>
</dbReference>
<dbReference type="PANTHER" id="PTHR12748:SF0">
    <property type="entry name" value="ORIGIN RECOGNITION COMPLEX SUBUNIT 3"/>
    <property type="match status" value="1"/>
</dbReference>
<dbReference type="EnsemblMetazoa" id="XM_050655776.1">
    <property type="protein sequence ID" value="XP_050511733.1"/>
    <property type="gene ID" value="LOC126887880"/>
</dbReference>
<evidence type="ECO:0000256" key="1">
    <source>
        <dbReference type="ARBA" id="ARBA00004123"/>
    </source>
</evidence>
<keyword evidence="6" id="KW-0238">DNA-binding</keyword>
<evidence type="ECO:0000256" key="4">
    <source>
        <dbReference type="ARBA" id="ARBA00022553"/>
    </source>
</evidence>
<evidence type="ECO:0000256" key="3">
    <source>
        <dbReference type="ARBA" id="ARBA00019085"/>
    </source>
</evidence>
<feature type="domain" description="Origin recognition complex subunit 3 N-terminal" evidence="10">
    <location>
        <begin position="5"/>
        <end position="320"/>
    </location>
</feature>
<sequence>MEDDQTVSVSKGVFVFKNNFKPPKKLGKRKKKILSKEDDNNYSSSLFSSNLWYQHYYSLWSVIEEQIDVLNYNLFSSVLSNLIDFVKTSHNGTVKEIPTAALFTGINMPDHGAQFAALSKQLKESITPHVATLNSQNCQNIKYFMENMISQFINDDEYLEEDENESGKTQLKKTQLTMSVLESWYEKLIKRKPLVVIIPDFESFNPLVLERFILIISCFSHLPFVLVLGIATDMNTLHSSLPYKVSSKIRVRVFNSQRSIEYLNNVLEKVFFTDMCPFQLGGKVFNLFMEVFLFYDLSVRNFIQNIKYACADHFTFGNAMTLCHLSKELIEETLEVFNSDDFANIRQLPSFKKLVQDTSRDLQAKLLVNDDYLSEVLIEKIYEIQDYIKNFHLFLKCLLVLVEDLPRAPLGKHVRELYAVATSRNITLTADYKECMKLLTFQSKDELSAKLQKIFGILQSNTLRKQDGTSEIFKLVTKSINDLDTIDQADKSLEDMEVAEETENPVDLKVDSRGQFRKKLLELSKHQNKSLSKYEKLREHIISMLSSTFEKYLKEPECYYFHEIFFYNDMSIKNYIIGQHRSAIHNALNDPHFYLRCKCCETDNPTSIKPSMPDISIAYKLHLEYGKMINLYDWLQSFLSIVDPEIVTQASSKMVVKPELQARFTQAVAELEYLGFIKSSKRKTDHVQRLTWGG</sequence>
<dbReference type="Pfam" id="PF07034">
    <property type="entry name" value="ORC3_N"/>
    <property type="match status" value="1"/>
</dbReference>
<evidence type="ECO:0000256" key="6">
    <source>
        <dbReference type="ARBA" id="ARBA00023125"/>
    </source>
</evidence>